<evidence type="ECO:0000313" key="2">
    <source>
        <dbReference type="Proteomes" id="UP000189545"/>
    </source>
</evidence>
<reference evidence="1 2" key="1">
    <citation type="submission" date="2016-03" db="EMBL/GenBank/DDBJ databases">
        <title>Complete genome sequence of Shewanella psychrophila WP2, a deep sea bacterium isolated from west Pacific sediment.</title>
        <authorList>
            <person name="Xu G."/>
            <person name="Jian H."/>
        </authorList>
    </citation>
    <scope>NUCLEOTIDE SEQUENCE [LARGE SCALE GENOMIC DNA]</scope>
    <source>
        <strain evidence="1 2">WP2</strain>
    </source>
</reference>
<dbReference type="RefSeq" id="WP_149027361.1">
    <property type="nucleotide sequence ID" value="NZ_CP014782.1"/>
</dbReference>
<dbReference type="AlphaFoldDB" id="A0A1S6HXR1"/>
<proteinExistence type="predicted"/>
<dbReference type="STRING" id="225848.Sps_05155"/>
<dbReference type="OrthoDB" id="6268077at2"/>
<sequence length="106" mass="12446">MILSKMPDTKKQRTEFRILISIRFACLMAAEQNPMDCHRVQKRLAELNHYLMYNQASRLFYRSYCNQAGELGQTFALRVQDEQTAKVYRINHSVLPNVHQLCPRSA</sequence>
<protein>
    <submittedName>
        <fullName evidence="1">Uncharacterized protein</fullName>
    </submittedName>
</protein>
<evidence type="ECO:0000313" key="1">
    <source>
        <dbReference type="EMBL" id="AQS40224.1"/>
    </source>
</evidence>
<name>A0A1S6HXR1_9GAMM</name>
<organism evidence="1 2">
    <name type="scientific">Shewanella psychrophila</name>
    <dbReference type="NCBI Taxonomy" id="225848"/>
    <lineage>
        <taxon>Bacteria</taxon>
        <taxon>Pseudomonadati</taxon>
        <taxon>Pseudomonadota</taxon>
        <taxon>Gammaproteobacteria</taxon>
        <taxon>Alteromonadales</taxon>
        <taxon>Shewanellaceae</taxon>
        <taxon>Shewanella</taxon>
    </lineage>
</organism>
<dbReference type="Proteomes" id="UP000189545">
    <property type="component" value="Chromosome"/>
</dbReference>
<gene>
    <name evidence="1" type="ORF">Sps_05155</name>
</gene>
<accession>A0A1S6HXR1</accession>
<dbReference type="EMBL" id="CP014782">
    <property type="protein sequence ID" value="AQS40224.1"/>
    <property type="molecule type" value="Genomic_DNA"/>
</dbReference>
<dbReference type="KEGG" id="spsw:Sps_05155"/>
<keyword evidence="2" id="KW-1185">Reference proteome</keyword>